<reference evidence="1 2" key="1">
    <citation type="submission" date="2021-05" db="EMBL/GenBank/DDBJ databases">
        <title>Genome Assembly of Synthetic Allotetraploid Brassica napus Reveals Homoeologous Exchanges between Subgenomes.</title>
        <authorList>
            <person name="Davis J.T."/>
        </authorList>
    </citation>
    <scope>NUCLEOTIDE SEQUENCE [LARGE SCALE GENOMIC DNA]</scope>
    <source>
        <strain evidence="2">cv. Da-Ae</strain>
        <tissue evidence="1">Seedling</tissue>
    </source>
</reference>
<evidence type="ECO:0000313" key="1">
    <source>
        <dbReference type="EMBL" id="KAH0923065.1"/>
    </source>
</evidence>
<organism evidence="1 2">
    <name type="scientific">Brassica napus</name>
    <name type="common">Rape</name>
    <dbReference type="NCBI Taxonomy" id="3708"/>
    <lineage>
        <taxon>Eukaryota</taxon>
        <taxon>Viridiplantae</taxon>
        <taxon>Streptophyta</taxon>
        <taxon>Embryophyta</taxon>
        <taxon>Tracheophyta</taxon>
        <taxon>Spermatophyta</taxon>
        <taxon>Magnoliopsida</taxon>
        <taxon>eudicotyledons</taxon>
        <taxon>Gunneridae</taxon>
        <taxon>Pentapetalae</taxon>
        <taxon>rosids</taxon>
        <taxon>malvids</taxon>
        <taxon>Brassicales</taxon>
        <taxon>Brassicaceae</taxon>
        <taxon>Brassiceae</taxon>
        <taxon>Brassica</taxon>
    </lineage>
</organism>
<keyword evidence="2" id="KW-1185">Reference proteome</keyword>
<sequence length="63" mass="7447">MQKKTLYVAKAEKCKVGYKKNMRNYNRLSGRKEDEAFYQYKSRKTVILLLPCSDCMFPLLCDS</sequence>
<comment type="caution">
    <text evidence="1">The sequence shown here is derived from an EMBL/GenBank/DDBJ whole genome shotgun (WGS) entry which is preliminary data.</text>
</comment>
<evidence type="ECO:0000313" key="2">
    <source>
        <dbReference type="Proteomes" id="UP000824890"/>
    </source>
</evidence>
<gene>
    <name evidence="1" type="ORF">HID58_023083</name>
</gene>
<proteinExistence type="predicted"/>
<name>A0ABQ8D3F0_BRANA</name>
<dbReference type="EMBL" id="JAGKQM010000006">
    <property type="protein sequence ID" value="KAH0923065.1"/>
    <property type="molecule type" value="Genomic_DNA"/>
</dbReference>
<protein>
    <submittedName>
        <fullName evidence="1">Uncharacterized protein</fullName>
    </submittedName>
</protein>
<accession>A0ABQ8D3F0</accession>
<dbReference type="Proteomes" id="UP000824890">
    <property type="component" value="Unassembled WGS sequence"/>
</dbReference>